<dbReference type="HOGENOM" id="CLU_1748327_0_0_11"/>
<dbReference type="OrthoDB" id="4774268at2"/>
<dbReference type="SUPFAM" id="SSF54427">
    <property type="entry name" value="NTF2-like"/>
    <property type="match status" value="1"/>
</dbReference>
<evidence type="ECO:0000313" key="3">
    <source>
        <dbReference type="Proteomes" id="UP000006281"/>
    </source>
</evidence>
<dbReference type="PATRIC" id="fig|1179773.3.peg.3356"/>
<feature type="domain" description="SnoaL-like" evidence="1">
    <location>
        <begin position="21"/>
        <end position="126"/>
    </location>
</feature>
<evidence type="ECO:0000259" key="1">
    <source>
        <dbReference type="Pfam" id="PF12680"/>
    </source>
</evidence>
<accession>K0JX77</accession>
<gene>
    <name evidence="2" type="ordered locus">BN6_33540</name>
</gene>
<sequence>MPEVHSPAGERAEHAAVFHTWAKAISDADLDSYLTCFSEDTVVEDLALDTTTRGLEAVKEGAARWFAAFRDTSLDLTCHLEGDGHAAVSWTYTGVVADAHPGVFDRSAVGRRFTKHGISLFRFDDENRFAWERSYWDLGELQRSVSGED</sequence>
<dbReference type="InterPro" id="IPR032710">
    <property type="entry name" value="NTF2-like_dom_sf"/>
</dbReference>
<protein>
    <recommendedName>
        <fullName evidence="1">SnoaL-like domain-containing protein</fullName>
    </recommendedName>
</protein>
<dbReference type="RefSeq" id="WP_015100768.1">
    <property type="nucleotide sequence ID" value="NC_019673.1"/>
</dbReference>
<proteinExistence type="predicted"/>
<dbReference type="InterPro" id="IPR037401">
    <property type="entry name" value="SnoaL-like"/>
</dbReference>
<dbReference type="Gene3D" id="3.10.450.50">
    <property type="match status" value="1"/>
</dbReference>
<dbReference type="STRING" id="1179773.BN6_33540"/>
<dbReference type="Proteomes" id="UP000006281">
    <property type="component" value="Chromosome"/>
</dbReference>
<name>K0JX77_SACES</name>
<dbReference type="Pfam" id="PF12680">
    <property type="entry name" value="SnoaL_2"/>
    <property type="match status" value="1"/>
</dbReference>
<dbReference type="KEGG" id="sesp:BN6_33540"/>
<organism evidence="2 3">
    <name type="scientific">Saccharothrix espanaensis (strain ATCC 51144 / DSM 44229 / JCM 9112 / NBRC 15066 / NRRL 15764)</name>
    <dbReference type="NCBI Taxonomy" id="1179773"/>
    <lineage>
        <taxon>Bacteria</taxon>
        <taxon>Bacillati</taxon>
        <taxon>Actinomycetota</taxon>
        <taxon>Actinomycetes</taxon>
        <taxon>Pseudonocardiales</taxon>
        <taxon>Pseudonocardiaceae</taxon>
        <taxon>Saccharothrix</taxon>
    </lineage>
</organism>
<dbReference type="EMBL" id="HE804045">
    <property type="protein sequence ID" value="CCH30656.1"/>
    <property type="molecule type" value="Genomic_DNA"/>
</dbReference>
<dbReference type="AlphaFoldDB" id="K0JX77"/>
<reference evidence="2 3" key="1">
    <citation type="journal article" date="2012" name="BMC Genomics">
        <title>Complete genome sequence of Saccharothrix espanaensis DSM 44229T and comparison to the other completely sequenced Pseudonocardiaceae.</title>
        <authorList>
            <person name="Strobel T."/>
            <person name="Al-Dilaimi A."/>
            <person name="Blom J."/>
            <person name="Gessner A."/>
            <person name="Kalinowski J."/>
            <person name="Luzhetska M."/>
            <person name="Puhler A."/>
            <person name="Szczepanowski R."/>
            <person name="Bechthold A."/>
            <person name="Ruckert C."/>
        </authorList>
    </citation>
    <scope>NUCLEOTIDE SEQUENCE [LARGE SCALE GENOMIC DNA]</scope>
    <source>
        <strain evidence="3">ATCC 51144 / DSM 44229 / JCM 9112 / NBRC 15066 / NRRL 15764</strain>
    </source>
</reference>
<keyword evidence="3" id="KW-1185">Reference proteome</keyword>
<evidence type="ECO:0000313" key="2">
    <source>
        <dbReference type="EMBL" id="CCH30656.1"/>
    </source>
</evidence>